<feature type="transmembrane region" description="Helical" evidence="2">
    <location>
        <begin position="20"/>
        <end position="41"/>
    </location>
</feature>
<keyword evidence="2" id="KW-0472">Membrane</keyword>
<sequence>MGIRQKIERIKSKNIILGTLLSGLLNKYVLIFMIFLVWMIFFDGSSWLLHRELDGEIEKLEGNKEYFENEIATDKSQIKKLTDSAGLERFAREEYLMKKDNEEIYIIEYEDSISPNDKK</sequence>
<dbReference type="EMBL" id="REFV01000001">
    <property type="protein sequence ID" value="RMB63927.1"/>
    <property type="molecule type" value="Genomic_DNA"/>
</dbReference>
<gene>
    <name evidence="3" type="ORF">EAX61_00670</name>
</gene>
<proteinExistence type="predicted"/>
<evidence type="ECO:0000313" key="3">
    <source>
        <dbReference type="EMBL" id="RMB63927.1"/>
    </source>
</evidence>
<dbReference type="Proteomes" id="UP000281985">
    <property type="component" value="Unassembled WGS sequence"/>
</dbReference>
<dbReference type="Pfam" id="PF04977">
    <property type="entry name" value="DivIC"/>
    <property type="match status" value="1"/>
</dbReference>
<organism evidence="3 4">
    <name type="scientific">Dokdonia sinensis</name>
    <dbReference type="NCBI Taxonomy" id="2479847"/>
    <lineage>
        <taxon>Bacteria</taxon>
        <taxon>Pseudomonadati</taxon>
        <taxon>Bacteroidota</taxon>
        <taxon>Flavobacteriia</taxon>
        <taxon>Flavobacteriales</taxon>
        <taxon>Flavobacteriaceae</taxon>
        <taxon>Dokdonia</taxon>
    </lineage>
</organism>
<dbReference type="AlphaFoldDB" id="A0A3M0GH91"/>
<keyword evidence="4" id="KW-1185">Reference proteome</keyword>
<keyword evidence="1" id="KW-0175">Coiled coil</keyword>
<comment type="caution">
    <text evidence="3">The sequence shown here is derived from an EMBL/GenBank/DDBJ whole genome shotgun (WGS) entry which is preliminary data.</text>
</comment>
<name>A0A3M0GH91_9FLAO</name>
<dbReference type="InterPro" id="IPR007060">
    <property type="entry name" value="FtsL/DivIC"/>
</dbReference>
<reference evidence="3 4" key="1">
    <citation type="submission" date="2018-10" db="EMBL/GenBank/DDBJ databases">
        <title>Dokdonia luteus sp. nov., isolated from sea water.</title>
        <authorList>
            <person name="Zhou L.Y."/>
            <person name="Du Z.J."/>
        </authorList>
    </citation>
    <scope>NUCLEOTIDE SEQUENCE [LARGE SCALE GENOMIC DNA]</scope>
    <source>
        <strain evidence="3 4">SH27</strain>
    </source>
</reference>
<keyword evidence="2" id="KW-0812">Transmembrane</keyword>
<evidence type="ECO:0000256" key="1">
    <source>
        <dbReference type="SAM" id="Coils"/>
    </source>
</evidence>
<dbReference type="OrthoDB" id="1467719at2"/>
<evidence type="ECO:0000313" key="4">
    <source>
        <dbReference type="Proteomes" id="UP000281985"/>
    </source>
</evidence>
<keyword evidence="2" id="KW-1133">Transmembrane helix</keyword>
<protein>
    <submittedName>
        <fullName evidence="3">Septum formation initiator family protein</fullName>
    </submittedName>
</protein>
<evidence type="ECO:0000256" key="2">
    <source>
        <dbReference type="SAM" id="Phobius"/>
    </source>
</evidence>
<accession>A0A3M0GH91</accession>
<feature type="coiled-coil region" evidence="1">
    <location>
        <begin position="50"/>
        <end position="77"/>
    </location>
</feature>